<name>A0A1M6H5N9_9FLAO</name>
<dbReference type="EMBL" id="FQYX01000013">
    <property type="protein sequence ID" value="SHJ17484.1"/>
    <property type="molecule type" value="Genomic_DNA"/>
</dbReference>
<sequence>MGVPSFVGRALGYIPCLAAGMPPRSLTQKNVVIVKFRQNRPVQGTVGMKVKK</sequence>
<keyword evidence="2" id="KW-1185">Reference proteome</keyword>
<dbReference type="STRING" id="558155.SAMN04487911_1135"/>
<dbReference type="AlphaFoldDB" id="A0A1M6H5N9"/>
<organism evidence="1 2">
    <name type="scientific">Arenibacter nanhaiticus</name>
    <dbReference type="NCBI Taxonomy" id="558155"/>
    <lineage>
        <taxon>Bacteria</taxon>
        <taxon>Pseudomonadati</taxon>
        <taxon>Bacteroidota</taxon>
        <taxon>Flavobacteriia</taxon>
        <taxon>Flavobacteriales</taxon>
        <taxon>Flavobacteriaceae</taxon>
        <taxon>Arenibacter</taxon>
    </lineage>
</organism>
<evidence type="ECO:0000313" key="2">
    <source>
        <dbReference type="Proteomes" id="UP000184231"/>
    </source>
</evidence>
<gene>
    <name evidence="1" type="ORF">SAMN04487911_1135</name>
</gene>
<accession>A0A1M6H5N9</accession>
<protein>
    <submittedName>
        <fullName evidence="1">Uncharacterized protein</fullName>
    </submittedName>
</protein>
<proteinExistence type="predicted"/>
<evidence type="ECO:0000313" key="1">
    <source>
        <dbReference type="EMBL" id="SHJ17484.1"/>
    </source>
</evidence>
<reference evidence="1 2" key="1">
    <citation type="submission" date="2016-11" db="EMBL/GenBank/DDBJ databases">
        <authorList>
            <person name="Jaros S."/>
            <person name="Januszkiewicz K."/>
            <person name="Wedrychowicz H."/>
        </authorList>
    </citation>
    <scope>NUCLEOTIDE SEQUENCE [LARGE SCALE GENOMIC DNA]</scope>
    <source>
        <strain evidence="1 2">CGMCC 1.8863</strain>
    </source>
</reference>
<dbReference type="Proteomes" id="UP000184231">
    <property type="component" value="Unassembled WGS sequence"/>
</dbReference>